<dbReference type="Gene3D" id="3.40.50.720">
    <property type="entry name" value="NAD(P)-binding Rossmann-like Domain"/>
    <property type="match status" value="1"/>
</dbReference>
<accession>A0A7U3UQ76</accession>
<organism evidence="1 2">
    <name type="scientific">Actinacidiphila reveromycinica</name>
    <dbReference type="NCBI Taxonomy" id="659352"/>
    <lineage>
        <taxon>Bacteria</taxon>
        <taxon>Bacillati</taxon>
        <taxon>Actinomycetota</taxon>
        <taxon>Actinomycetes</taxon>
        <taxon>Kitasatosporales</taxon>
        <taxon>Streptomycetaceae</taxon>
        <taxon>Actinacidiphila</taxon>
    </lineage>
</organism>
<reference evidence="1 2" key="2">
    <citation type="journal article" date="2011" name="J. Antibiot.">
        <title>Furaquinocins I and J: novel polyketide isoprenoid hybrid compounds from Streptomyces reveromyceticus SN-593.</title>
        <authorList>
            <person name="Panthee S."/>
            <person name="Takahashi S."/>
            <person name="Takagi H."/>
            <person name="Nogawa T."/>
            <person name="Oowada E."/>
            <person name="Uramoto M."/>
            <person name="Osada H."/>
        </authorList>
    </citation>
    <scope>NUCLEOTIDE SEQUENCE [LARGE SCALE GENOMIC DNA]</scope>
    <source>
        <strain evidence="1 2">SN-593</strain>
    </source>
</reference>
<gene>
    <name evidence="1" type="ORF">RVR_2117</name>
</gene>
<evidence type="ECO:0000313" key="1">
    <source>
        <dbReference type="EMBL" id="BBA96700.1"/>
    </source>
</evidence>
<dbReference type="Proteomes" id="UP000595703">
    <property type="component" value="Chromosome"/>
</dbReference>
<reference evidence="1 2" key="4">
    <citation type="journal article" date="2020" name="Sci. Rep.">
        <title>beta-carboline chemical signals induce reveromycin production through a LuxR family regulator in Streptomyces sp. SN-593.</title>
        <authorList>
            <person name="Panthee S."/>
            <person name="Kito N."/>
            <person name="Hayashi T."/>
            <person name="Shimizu T."/>
            <person name="Ishikawa J."/>
            <person name="Hamamoto H."/>
            <person name="Osada H."/>
            <person name="Takahashi S."/>
        </authorList>
    </citation>
    <scope>NUCLEOTIDE SEQUENCE [LARGE SCALE GENOMIC DNA]</scope>
    <source>
        <strain evidence="1 2">SN-593</strain>
    </source>
</reference>
<proteinExistence type="predicted"/>
<sequence length="169" mass="16846">MSDTEVPPAGPPPRVALVVDGAVGAGRTVGIRLADAGTAVAVTVAGHGTGRAALLAKEFADRGLTALPYRMDPDAPNALGRVVAAVMRDLGPVELLVWAPRPALLPLLDGHAVDLLGRSGRPARVVAVTATPAALPPGSGPVQVAWVAPAEDEHAVAEAVLAAALGPVP</sequence>
<name>A0A7U3UQ76_9ACTN</name>
<dbReference type="RefSeq" id="WP_202233100.1">
    <property type="nucleotide sequence ID" value="NZ_AP018365.1"/>
</dbReference>
<protein>
    <submittedName>
        <fullName evidence="1">Uncharacterized protein</fullName>
    </submittedName>
</protein>
<dbReference type="SUPFAM" id="SSF51735">
    <property type="entry name" value="NAD(P)-binding Rossmann-fold domains"/>
    <property type="match status" value="1"/>
</dbReference>
<dbReference type="InterPro" id="IPR036291">
    <property type="entry name" value="NAD(P)-bd_dom_sf"/>
</dbReference>
<dbReference type="KEGG" id="arev:RVR_2117"/>
<keyword evidence="2" id="KW-1185">Reference proteome</keyword>
<dbReference type="EMBL" id="AP018365">
    <property type="protein sequence ID" value="BBA96700.1"/>
    <property type="molecule type" value="Genomic_DNA"/>
</dbReference>
<dbReference type="AlphaFoldDB" id="A0A7U3UQ76"/>
<reference evidence="1 2" key="3">
    <citation type="journal article" date="2011" name="Nat. Chem. Biol.">
        <title>Reveromycin A biosynthesis uses RevG and RevJ for stereospecific spiroacetal formation.</title>
        <authorList>
            <person name="Takahashi S."/>
            <person name="Toyoda A."/>
            <person name="Sekiyama Y."/>
            <person name="Takagi H."/>
            <person name="Nogawa T."/>
            <person name="Uramoto M."/>
            <person name="Suzuki R."/>
            <person name="Koshino H."/>
            <person name="Kumano T."/>
            <person name="Panthee S."/>
            <person name="Dairi T."/>
            <person name="Ishikawa J."/>
            <person name="Ikeda H."/>
            <person name="Sakaki Y."/>
            <person name="Osada H."/>
        </authorList>
    </citation>
    <scope>NUCLEOTIDE SEQUENCE [LARGE SCALE GENOMIC DNA]</scope>
    <source>
        <strain evidence="1 2">SN-593</strain>
    </source>
</reference>
<reference evidence="1 2" key="1">
    <citation type="journal article" date="2010" name="J. Bacteriol.">
        <title>Biochemical characterization of a novel indole prenyltransferase from Streptomyces sp. SN-593.</title>
        <authorList>
            <person name="Takahashi S."/>
            <person name="Takagi H."/>
            <person name="Toyoda A."/>
            <person name="Uramoto M."/>
            <person name="Nogawa T."/>
            <person name="Ueki M."/>
            <person name="Sakaki Y."/>
            <person name="Osada H."/>
        </authorList>
    </citation>
    <scope>NUCLEOTIDE SEQUENCE [LARGE SCALE GENOMIC DNA]</scope>
    <source>
        <strain evidence="1 2">SN-593</strain>
    </source>
</reference>
<evidence type="ECO:0000313" key="2">
    <source>
        <dbReference type="Proteomes" id="UP000595703"/>
    </source>
</evidence>